<feature type="transmembrane region" description="Helical" evidence="1">
    <location>
        <begin position="445"/>
        <end position="463"/>
    </location>
</feature>
<feature type="transmembrane region" description="Helical" evidence="1">
    <location>
        <begin position="412"/>
        <end position="433"/>
    </location>
</feature>
<evidence type="ECO:0000313" key="3">
    <source>
        <dbReference type="Proteomes" id="UP000198683"/>
    </source>
</evidence>
<dbReference type="AlphaFoldDB" id="A0A1G9ILT5"/>
<organism evidence="2 3">
    <name type="scientific">Nonomuraea maritima</name>
    <dbReference type="NCBI Taxonomy" id="683260"/>
    <lineage>
        <taxon>Bacteria</taxon>
        <taxon>Bacillati</taxon>
        <taxon>Actinomycetota</taxon>
        <taxon>Actinomycetes</taxon>
        <taxon>Streptosporangiales</taxon>
        <taxon>Streptosporangiaceae</taxon>
        <taxon>Nonomuraea</taxon>
    </lineage>
</organism>
<keyword evidence="1" id="KW-1133">Transmembrane helix</keyword>
<keyword evidence="1" id="KW-0472">Membrane</keyword>
<evidence type="ECO:0000313" key="2">
    <source>
        <dbReference type="EMBL" id="SDL26122.1"/>
    </source>
</evidence>
<evidence type="ECO:0000256" key="1">
    <source>
        <dbReference type="SAM" id="Phobius"/>
    </source>
</evidence>
<feature type="transmembrane region" description="Helical" evidence="1">
    <location>
        <begin position="257"/>
        <end position="280"/>
    </location>
</feature>
<evidence type="ECO:0008006" key="4">
    <source>
        <dbReference type="Google" id="ProtNLM"/>
    </source>
</evidence>
<keyword evidence="3" id="KW-1185">Reference proteome</keyword>
<sequence>MRLPAGVVCAVAVVAFLSTGVTARDLAVFAAYLGVGVMLPGTLLWRALTGGRAPGGLAAGLAFGYAVEVLAYIPARAAGMPMLVLVPPAAVLAAFACVPGLRRHWRGDAGRDRMPVWCAWTVAAIVGYLVVWSTLFLYRVPVARAYVDMPYHLALVGELRRHVPPTLPSVLGEPLPYHWFVYAEMAATSRVTGIAPETLVYRLSTLPMAAATAVLVVLLGRRLGGSWGAGAAAAGVTYFLFGPVLVDGVVFSTRSMFTVWASPTQTFGALLFVPVVLLLGERTRGGWVALLVLLAALSGAKATYLPLLLAGLVLVVAVRGLVERRLPGAWLGAAAVTLGFLVFAQGVLFAGGSQGTVVAPFATVRQLWGAVAGVPTAELAPLVVLAGVHLFCLACVWGGVAGLGRRALEPSMLLVLGIGAAGVGAALLLGHPAGSQLYFLEGARPYLSIAAVCGVLAAARVSWARVAGTVGLGVGAALLVPVFGIGGGPLPRVVAPYAVLAALLVAVVVAARWRRGGTVAVAVALLAGYAAPSSAVEVAGHVLPLERSERLIPKGALAAARWLRRHSAPRDVVATDLHCLHPRWIECDSRHYWVSAFTQRRVLVEGWAYAESTLGRARLFGTPYLTLPYADPARLAANDAAFREPSAHNVRELAVKYGVKWLFTRINPELEVFARLRYRNAAFSVYEIPLDPADTRPAL</sequence>
<feature type="transmembrane region" description="Helical" evidence="1">
    <location>
        <begin position="494"/>
        <end position="511"/>
    </location>
</feature>
<keyword evidence="1" id="KW-0812">Transmembrane</keyword>
<proteinExistence type="predicted"/>
<dbReference type="EMBL" id="FNFB01000018">
    <property type="protein sequence ID" value="SDL26122.1"/>
    <property type="molecule type" value="Genomic_DNA"/>
</dbReference>
<feature type="transmembrane region" description="Helical" evidence="1">
    <location>
        <begin position="329"/>
        <end position="350"/>
    </location>
</feature>
<dbReference type="OrthoDB" id="3855595at2"/>
<name>A0A1G9ILT5_9ACTN</name>
<dbReference type="Proteomes" id="UP000198683">
    <property type="component" value="Unassembled WGS sequence"/>
</dbReference>
<feature type="transmembrane region" description="Helical" evidence="1">
    <location>
        <begin position="114"/>
        <end position="138"/>
    </location>
</feature>
<feature type="transmembrane region" description="Helical" evidence="1">
    <location>
        <begin position="55"/>
        <end position="75"/>
    </location>
</feature>
<feature type="transmembrane region" description="Helical" evidence="1">
    <location>
        <begin position="380"/>
        <end position="400"/>
    </location>
</feature>
<feature type="transmembrane region" description="Helical" evidence="1">
    <location>
        <begin position="29"/>
        <end position="48"/>
    </location>
</feature>
<feature type="transmembrane region" description="Helical" evidence="1">
    <location>
        <begin position="470"/>
        <end position="488"/>
    </location>
</feature>
<accession>A0A1G9ILT5</accession>
<feature type="transmembrane region" description="Helical" evidence="1">
    <location>
        <begin position="231"/>
        <end position="251"/>
    </location>
</feature>
<gene>
    <name evidence="2" type="ORF">SAMN05421874_118103</name>
</gene>
<feature type="transmembrane region" description="Helical" evidence="1">
    <location>
        <begin position="81"/>
        <end position="102"/>
    </location>
</feature>
<dbReference type="RefSeq" id="WP_143022192.1">
    <property type="nucleotide sequence ID" value="NZ_FNFB01000018.1"/>
</dbReference>
<reference evidence="2 3" key="1">
    <citation type="submission" date="2016-10" db="EMBL/GenBank/DDBJ databases">
        <authorList>
            <person name="de Groot N.N."/>
        </authorList>
    </citation>
    <scope>NUCLEOTIDE SEQUENCE [LARGE SCALE GENOMIC DNA]</scope>
    <source>
        <strain evidence="2 3">CGMCC 4.5681</strain>
    </source>
</reference>
<feature type="transmembrane region" description="Helical" evidence="1">
    <location>
        <begin position="287"/>
        <end position="317"/>
    </location>
</feature>
<feature type="transmembrane region" description="Helical" evidence="1">
    <location>
        <begin position="199"/>
        <end position="219"/>
    </location>
</feature>
<dbReference type="STRING" id="683260.SAMN05421874_118103"/>
<protein>
    <recommendedName>
        <fullName evidence="4">4-amino-4-deoxy-L-arabinose transferase</fullName>
    </recommendedName>
</protein>